<name>A0A437QC57_9GAMM</name>
<evidence type="ECO:0008006" key="5">
    <source>
        <dbReference type="Google" id="ProtNLM"/>
    </source>
</evidence>
<evidence type="ECO:0000313" key="4">
    <source>
        <dbReference type="Proteomes" id="UP000282818"/>
    </source>
</evidence>
<keyword evidence="2" id="KW-0812">Transmembrane</keyword>
<proteinExistence type="predicted"/>
<feature type="transmembrane region" description="Helical" evidence="2">
    <location>
        <begin position="6"/>
        <end position="27"/>
    </location>
</feature>
<comment type="caution">
    <text evidence="3">The sequence shown here is derived from an EMBL/GenBank/DDBJ whole genome shotgun (WGS) entry which is preliminary data.</text>
</comment>
<keyword evidence="4" id="KW-1185">Reference proteome</keyword>
<accession>A0A437QC57</accession>
<evidence type="ECO:0000313" key="3">
    <source>
        <dbReference type="EMBL" id="RVU32124.1"/>
    </source>
</evidence>
<organism evidence="3 4">
    <name type="scientific">Neptunomonas marina</name>
    <dbReference type="NCBI Taxonomy" id="1815562"/>
    <lineage>
        <taxon>Bacteria</taxon>
        <taxon>Pseudomonadati</taxon>
        <taxon>Pseudomonadota</taxon>
        <taxon>Gammaproteobacteria</taxon>
        <taxon>Oceanospirillales</taxon>
        <taxon>Oceanospirillaceae</taxon>
        <taxon>Neptunomonas</taxon>
    </lineage>
</organism>
<feature type="region of interest" description="Disordered" evidence="1">
    <location>
        <begin position="91"/>
        <end position="110"/>
    </location>
</feature>
<evidence type="ECO:0000256" key="1">
    <source>
        <dbReference type="SAM" id="MobiDB-lite"/>
    </source>
</evidence>
<protein>
    <recommendedName>
        <fullName evidence="5">DUF4760 domain-containing protein</fullName>
    </recommendedName>
</protein>
<keyword evidence="2" id="KW-0472">Membrane</keyword>
<sequence>MTPAETGFVIIIVVITLAGAAFVVQSLENQRQQKRSALRALRADIRYAEQIRDGFPSELMSPQLAEFLSHYLTAQWRKLLTLDNSAAMQNAAKASVSQQPSPPTPYKAGSLTRLHDKDQALKAAAMSKELAAWLKNLANRNRQSTSTISELLKYCHYCVQQVAVDGLVFDALEYQAVKGPKPALHQFKNCLHTLERIDHRHFTDRQIYELRTYVTELEASLQDAKDPASPDNIEEQEG</sequence>
<dbReference type="AlphaFoldDB" id="A0A437QC57"/>
<keyword evidence="2" id="KW-1133">Transmembrane helix</keyword>
<evidence type="ECO:0000256" key="2">
    <source>
        <dbReference type="SAM" id="Phobius"/>
    </source>
</evidence>
<gene>
    <name evidence="3" type="ORF">EOE65_00250</name>
</gene>
<dbReference type="RefSeq" id="WP_127692293.1">
    <property type="nucleotide sequence ID" value="NZ_SACQ01000001.1"/>
</dbReference>
<dbReference type="EMBL" id="SACQ01000001">
    <property type="protein sequence ID" value="RVU32124.1"/>
    <property type="molecule type" value="Genomic_DNA"/>
</dbReference>
<reference evidence="3 4" key="1">
    <citation type="submission" date="2019-01" db="EMBL/GenBank/DDBJ databases">
        <authorList>
            <person name="Chen W.-M."/>
        </authorList>
    </citation>
    <scope>NUCLEOTIDE SEQUENCE [LARGE SCALE GENOMIC DNA]</scope>
    <source>
        <strain evidence="3 4">HPM-16</strain>
    </source>
</reference>
<dbReference type="Proteomes" id="UP000282818">
    <property type="component" value="Unassembled WGS sequence"/>
</dbReference>